<reference evidence="1" key="1">
    <citation type="submission" date="2020-04" db="EMBL/GenBank/DDBJ databases">
        <authorList>
            <person name="Chiriac C."/>
            <person name="Salcher M."/>
            <person name="Ghai R."/>
            <person name="Kavagutti S V."/>
        </authorList>
    </citation>
    <scope>NUCLEOTIDE SEQUENCE</scope>
</reference>
<evidence type="ECO:0008006" key="2">
    <source>
        <dbReference type="Google" id="ProtNLM"/>
    </source>
</evidence>
<dbReference type="Gene3D" id="1.10.10.1400">
    <property type="entry name" value="Terminase, small subunit, N-terminal DNA-binding domain, HTH motif"/>
    <property type="match status" value="1"/>
</dbReference>
<organism evidence="1">
    <name type="scientific">uncultured Caudovirales phage</name>
    <dbReference type="NCBI Taxonomy" id="2100421"/>
    <lineage>
        <taxon>Viruses</taxon>
        <taxon>Duplodnaviria</taxon>
        <taxon>Heunggongvirae</taxon>
        <taxon>Uroviricota</taxon>
        <taxon>Caudoviricetes</taxon>
        <taxon>Peduoviridae</taxon>
        <taxon>Maltschvirus</taxon>
        <taxon>Maltschvirus maltsch</taxon>
    </lineage>
</organism>
<dbReference type="EMBL" id="LR796695">
    <property type="protein sequence ID" value="CAB4159785.1"/>
    <property type="molecule type" value="Genomic_DNA"/>
</dbReference>
<evidence type="ECO:0000313" key="1">
    <source>
        <dbReference type="EMBL" id="CAB4159785.1"/>
    </source>
</evidence>
<dbReference type="InterPro" id="IPR038713">
    <property type="entry name" value="Terminase_Gp1_N_sf"/>
</dbReference>
<protein>
    <recommendedName>
        <fullName evidence="2">Terminase small subunit</fullName>
    </recommendedName>
</protein>
<gene>
    <name evidence="1" type="ORF">UFOVP726_15</name>
</gene>
<sequence length="162" mass="17311">MTEATKDQAPEVPGSKPLRLPRMELFAQEVTAGRTKTDAYIEAYPKAADWKTSAVNVKASMLAARPDVKARLAYLQQKAADVSVFTLAAHLARLNALSVDAQQKGEFSSAVTAEISRGKAAGFYPTKVELTGRGGGPIETKQTRDLTDQELADALAAHGIKP</sequence>
<proteinExistence type="predicted"/>
<name>A0A6J5NRJ0_9CAUD</name>
<accession>A0A6J5NRJ0</accession>